<dbReference type="OMA" id="DLQLKHM"/>
<dbReference type="InterPro" id="IPR005061">
    <property type="entry name" value="Ist1"/>
</dbReference>
<dbReference type="Proteomes" id="UP000195402">
    <property type="component" value="Unassembled WGS sequence"/>
</dbReference>
<dbReference type="AlphaFoldDB" id="A0A200QM55"/>
<sequence length="285" mass="31703">MKLVQNKREVQLNNMRKEIAQFLQNGEEAIARIRVEHVIRELNIWDAYEILELFCEFVLARVPILDSQRECPPELKEAIASIIFAAPRCSDLPELLQIQSLFAAKYGKEFISAAAELRPDTSVNRAIIEKLSVRAPSAEEKLSLLKEIAQKYNLEWDPSSTKAEFSKHHEDLLDGSKKIRNQTAESQSTTGSYVNSSRRNEAHTVTSTNQNQGIQHLQATPLLASKKTLVDSVKTEHLVTNTTGDTRKDTNSDILEKARAAIASAERASAAARAAAKLVKVKSGV</sequence>
<feature type="compositionally biased region" description="Basic and acidic residues" evidence="2">
    <location>
        <begin position="167"/>
        <end position="177"/>
    </location>
</feature>
<dbReference type="FunFam" id="1.20.1260.60:FF:000003">
    <property type="entry name" value="IST1-like protein isoform A"/>
    <property type="match status" value="1"/>
</dbReference>
<protein>
    <recommendedName>
        <fullName evidence="5">Regulator of Vps4 activity in the MVB pathway</fullName>
    </recommendedName>
</protein>
<evidence type="ECO:0000313" key="3">
    <source>
        <dbReference type="EMBL" id="OVA11529.1"/>
    </source>
</evidence>
<feature type="region of interest" description="Disordered" evidence="2">
    <location>
        <begin position="167"/>
        <end position="211"/>
    </location>
</feature>
<feature type="compositionally biased region" description="Polar residues" evidence="2">
    <location>
        <begin position="181"/>
        <end position="211"/>
    </location>
</feature>
<dbReference type="STRING" id="56857.A0A200QM55"/>
<dbReference type="InterPro" id="IPR042277">
    <property type="entry name" value="IST1-like"/>
</dbReference>
<dbReference type="FunCoup" id="A0A200QM55">
    <property type="interactions" value="3063"/>
</dbReference>
<dbReference type="GO" id="GO:0015031">
    <property type="term" value="P:protein transport"/>
    <property type="evidence" value="ECO:0007669"/>
    <property type="project" value="InterPro"/>
</dbReference>
<dbReference type="PANTHER" id="PTHR12161">
    <property type="entry name" value="IST1 FAMILY MEMBER"/>
    <property type="match status" value="1"/>
</dbReference>
<evidence type="ECO:0000313" key="4">
    <source>
        <dbReference type="Proteomes" id="UP000195402"/>
    </source>
</evidence>
<dbReference type="Pfam" id="PF03398">
    <property type="entry name" value="Ist1"/>
    <property type="match status" value="1"/>
</dbReference>
<proteinExistence type="inferred from homology"/>
<accession>A0A200QM55</accession>
<comment type="caution">
    <text evidence="3">The sequence shown here is derived from an EMBL/GenBank/DDBJ whole genome shotgun (WGS) entry which is preliminary data.</text>
</comment>
<gene>
    <name evidence="3" type="ORF">BVC80_7367g1</name>
</gene>
<keyword evidence="4" id="KW-1185">Reference proteome</keyword>
<evidence type="ECO:0008006" key="5">
    <source>
        <dbReference type="Google" id="ProtNLM"/>
    </source>
</evidence>
<evidence type="ECO:0000256" key="2">
    <source>
        <dbReference type="SAM" id="MobiDB-lite"/>
    </source>
</evidence>
<dbReference type="Gene3D" id="1.20.1260.60">
    <property type="entry name" value="Vacuolar protein sorting-associated protein Ist1"/>
    <property type="match status" value="1"/>
</dbReference>
<dbReference type="OrthoDB" id="29853at2759"/>
<dbReference type="PANTHER" id="PTHR12161:SF81">
    <property type="entry name" value="OS01G0687700 PROTEIN"/>
    <property type="match status" value="1"/>
</dbReference>
<dbReference type="InParanoid" id="A0A200QM55"/>
<dbReference type="EMBL" id="MVGT01001687">
    <property type="protein sequence ID" value="OVA11529.1"/>
    <property type="molecule type" value="Genomic_DNA"/>
</dbReference>
<comment type="similarity">
    <text evidence="1">Belongs to the IST1 family.</text>
</comment>
<name>A0A200QM55_MACCD</name>
<evidence type="ECO:0000256" key="1">
    <source>
        <dbReference type="ARBA" id="ARBA00005536"/>
    </source>
</evidence>
<organism evidence="3 4">
    <name type="scientific">Macleaya cordata</name>
    <name type="common">Five-seeded plume-poppy</name>
    <name type="synonym">Bocconia cordata</name>
    <dbReference type="NCBI Taxonomy" id="56857"/>
    <lineage>
        <taxon>Eukaryota</taxon>
        <taxon>Viridiplantae</taxon>
        <taxon>Streptophyta</taxon>
        <taxon>Embryophyta</taxon>
        <taxon>Tracheophyta</taxon>
        <taxon>Spermatophyta</taxon>
        <taxon>Magnoliopsida</taxon>
        <taxon>Ranunculales</taxon>
        <taxon>Papaveraceae</taxon>
        <taxon>Papaveroideae</taxon>
        <taxon>Macleaya</taxon>
    </lineage>
</organism>
<reference evidence="3 4" key="1">
    <citation type="journal article" date="2017" name="Mol. Plant">
        <title>The Genome of Medicinal Plant Macleaya cordata Provides New Insights into Benzylisoquinoline Alkaloids Metabolism.</title>
        <authorList>
            <person name="Liu X."/>
            <person name="Liu Y."/>
            <person name="Huang P."/>
            <person name="Ma Y."/>
            <person name="Qing Z."/>
            <person name="Tang Q."/>
            <person name="Cao H."/>
            <person name="Cheng P."/>
            <person name="Zheng Y."/>
            <person name="Yuan Z."/>
            <person name="Zhou Y."/>
            <person name="Liu J."/>
            <person name="Tang Z."/>
            <person name="Zhuo Y."/>
            <person name="Zhang Y."/>
            <person name="Yu L."/>
            <person name="Huang J."/>
            <person name="Yang P."/>
            <person name="Peng Q."/>
            <person name="Zhang J."/>
            <person name="Jiang W."/>
            <person name="Zhang Z."/>
            <person name="Lin K."/>
            <person name="Ro D.K."/>
            <person name="Chen X."/>
            <person name="Xiong X."/>
            <person name="Shang Y."/>
            <person name="Huang S."/>
            <person name="Zeng J."/>
        </authorList>
    </citation>
    <scope>NUCLEOTIDE SEQUENCE [LARGE SCALE GENOMIC DNA]</scope>
    <source>
        <strain evidence="4">cv. BLH2017</strain>
        <tissue evidence="3">Root</tissue>
    </source>
</reference>